<dbReference type="Gene3D" id="1.20.1090.10">
    <property type="entry name" value="Dehydroquinate synthase-like - alpha domain"/>
    <property type="match status" value="1"/>
</dbReference>
<gene>
    <name evidence="4" type="ORF">MBM_07947</name>
</gene>
<organism evidence="4 5">
    <name type="scientific">Marssonina brunnea f. sp. multigermtubi (strain MB_m1)</name>
    <name type="common">Marssonina leaf spot fungus</name>
    <dbReference type="NCBI Taxonomy" id="1072389"/>
    <lineage>
        <taxon>Eukaryota</taxon>
        <taxon>Fungi</taxon>
        <taxon>Dikarya</taxon>
        <taxon>Ascomycota</taxon>
        <taxon>Pezizomycotina</taxon>
        <taxon>Leotiomycetes</taxon>
        <taxon>Helotiales</taxon>
        <taxon>Drepanopezizaceae</taxon>
        <taxon>Drepanopeziza</taxon>
    </lineage>
</organism>
<name>K1WLL4_MARBU</name>
<dbReference type="Pfam" id="PF25137">
    <property type="entry name" value="ADH_Fe_C"/>
    <property type="match status" value="1"/>
</dbReference>
<dbReference type="GeneID" id="18763882"/>
<evidence type="ECO:0000313" key="4">
    <source>
        <dbReference type="EMBL" id="EKD13746.1"/>
    </source>
</evidence>
<dbReference type="HOGENOM" id="CLU_007207_0_2_1"/>
<accession>K1WLL4</accession>
<dbReference type="STRING" id="1072389.K1WLL4"/>
<keyword evidence="5" id="KW-1185">Reference proteome</keyword>
<dbReference type="CDD" id="cd08192">
    <property type="entry name" value="MAR-like"/>
    <property type="match status" value="1"/>
</dbReference>
<keyword evidence="1" id="KW-0560">Oxidoreductase</keyword>
<dbReference type="OrthoDB" id="339764at2759"/>
<dbReference type="Gene3D" id="3.40.50.1970">
    <property type="match status" value="1"/>
</dbReference>
<dbReference type="KEGG" id="mbe:MBM_07947"/>
<reference evidence="4 5" key="1">
    <citation type="journal article" date="2012" name="BMC Genomics">
        <title>Sequencing the genome of Marssonina brunnea reveals fungus-poplar co-evolution.</title>
        <authorList>
            <person name="Zhu S."/>
            <person name="Cao Y.-Z."/>
            <person name="Jiang C."/>
            <person name="Tan B.-Y."/>
            <person name="Wang Z."/>
            <person name="Feng S."/>
            <person name="Zhang L."/>
            <person name="Su X.-H."/>
            <person name="Brejova B."/>
            <person name="Vinar T."/>
            <person name="Xu M."/>
            <person name="Wang M.-X."/>
            <person name="Zhang S.-G."/>
            <person name="Huang M.-R."/>
            <person name="Wu R."/>
            <person name="Zhou Y."/>
        </authorList>
    </citation>
    <scope>NUCLEOTIDE SEQUENCE [LARGE SCALE GENOMIC DNA]</scope>
    <source>
        <strain evidence="4 5">MB_m1</strain>
    </source>
</reference>
<proteinExistence type="predicted"/>
<dbReference type="PANTHER" id="PTHR11496">
    <property type="entry name" value="ALCOHOL DEHYDROGENASE"/>
    <property type="match status" value="1"/>
</dbReference>
<dbReference type="SUPFAM" id="SSF56796">
    <property type="entry name" value="Dehydroquinate synthase-like"/>
    <property type="match status" value="1"/>
</dbReference>
<dbReference type="InterPro" id="IPR001670">
    <property type="entry name" value="ADH_Fe/GldA"/>
</dbReference>
<sequence length="411" mass="43660">MAAQGESYRPAFPPQPKPHISFGLPFAAACAHHISNTFHASRVYIIVSKSISQTNAFTQLRDALGEKVVGVRQGMKPHTSWDDILEIVLDVRGKDVDAIITLGAGSLTDGAKVVTFALANDVSTLGDLEKLTAEAVDPQKAVPCRIPVINVPTSLSGGEYSSFAGATDMRNGHKTLFAHPSMGADLVVLDPELSISTPERIWLSTGIRAVDHCVEGLCSLDSRATAETAKGFASGLKLLVPSLLLTKRNGGDEEARLRSMLGVIDSMKGVGAGVPMGGSHAIGHQLGPLGVGHGETSCIMLPAVLKYNYAHGDEKVRKPQQRVLDLLWAEEPVAEVLKARGLEQDSADAGDVVGAIISELGMPRTLKVVGVGREKLDALAANCLKDHWLPSNPVSLVEKEQVLEVLEMVVE</sequence>
<dbReference type="eggNOG" id="KOG3857">
    <property type="taxonomic scope" value="Eukaryota"/>
</dbReference>
<dbReference type="OMA" id="VYIIVSN"/>
<dbReference type="Pfam" id="PF00465">
    <property type="entry name" value="Fe-ADH"/>
    <property type="match status" value="1"/>
</dbReference>
<dbReference type="InterPro" id="IPR056798">
    <property type="entry name" value="ADH_Fe_C"/>
</dbReference>
<dbReference type="InterPro" id="IPR039697">
    <property type="entry name" value="Alcohol_dehydrogenase_Fe"/>
</dbReference>
<dbReference type="PANTHER" id="PTHR11496:SF107">
    <property type="entry name" value="ALCOHOL DEHYDROGENASE, PUTATIVE (AFU_ORTHOLOGUE AFUA_1G06800)-RELATED"/>
    <property type="match status" value="1"/>
</dbReference>
<evidence type="ECO:0000259" key="2">
    <source>
        <dbReference type="Pfam" id="PF00465"/>
    </source>
</evidence>
<dbReference type="GO" id="GO:0004022">
    <property type="term" value="F:alcohol dehydrogenase (NAD+) activity"/>
    <property type="evidence" value="ECO:0007669"/>
    <property type="project" value="TreeGrafter"/>
</dbReference>
<protein>
    <submittedName>
        <fullName evidence="4">Uncharacterized protein</fullName>
    </submittedName>
</protein>
<evidence type="ECO:0000313" key="5">
    <source>
        <dbReference type="Proteomes" id="UP000006753"/>
    </source>
</evidence>
<dbReference type="GO" id="GO:0046872">
    <property type="term" value="F:metal ion binding"/>
    <property type="evidence" value="ECO:0007669"/>
    <property type="project" value="InterPro"/>
</dbReference>
<evidence type="ECO:0000256" key="1">
    <source>
        <dbReference type="ARBA" id="ARBA00023002"/>
    </source>
</evidence>
<dbReference type="AlphaFoldDB" id="K1WLL4"/>
<dbReference type="GO" id="GO:0005739">
    <property type="term" value="C:mitochondrion"/>
    <property type="evidence" value="ECO:0007669"/>
    <property type="project" value="TreeGrafter"/>
</dbReference>
<dbReference type="RefSeq" id="XP_007295836.1">
    <property type="nucleotide sequence ID" value="XM_007295774.1"/>
</dbReference>
<dbReference type="EMBL" id="JH921448">
    <property type="protein sequence ID" value="EKD13746.1"/>
    <property type="molecule type" value="Genomic_DNA"/>
</dbReference>
<evidence type="ECO:0000259" key="3">
    <source>
        <dbReference type="Pfam" id="PF25137"/>
    </source>
</evidence>
<feature type="domain" description="Alcohol dehydrogenase iron-type/glycerol dehydrogenase GldA" evidence="2">
    <location>
        <begin position="30"/>
        <end position="191"/>
    </location>
</feature>
<dbReference type="Proteomes" id="UP000006753">
    <property type="component" value="Unassembled WGS sequence"/>
</dbReference>
<dbReference type="InParanoid" id="K1WLL4"/>
<feature type="domain" description="Fe-containing alcohol dehydrogenase-like C-terminal" evidence="3">
    <location>
        <begin position="204"/>
        <end position="407"/>
    </location>
</feature>